<keyword evidence="1" id="KW-1133">Transmembrane helix</keyword>
<dbReference type="HOGENOM" id="CLU_2143031_0_0_11"/>
<feature type="transmembrane region" description="Helical" evidence="1">
    <location>
        <begin position="65"/>
        <end position="84"/>
    </location>
</feature>
<proteinExistence type="predicted"/>
<sequence length="112" mass="11417">MLSLGLAVLAVLLLELGLALDFESASLWELVPTWSALATVGALVVLVAPLGALTGRLPARTAWRTGAVGAAALATFWVLVALPIAPTDRGFWLTAALAAAAAALWSAPGRTE</sequence>
<name>I4EQ76_MODI5</name>
<keyword evidence="3" id="KW-1185">Reference proteome</keyword>
<keyword evidence="1" id="KW-0812">Transmembrane</keyword>
<evidence type="ECO:0000256" key="1">
    <source>
        <dbReference type="SAM" id="Phobius"/>
    </source>
</evidence>
<dbReference type="STRING" id="477641.MODMU_0067"/>
<dbReference type="Proteomes" id="UP000006461">
    <property type="component" value="Chromosome"/>
</dbReference>
<organism evidence="2 3">
    <name type="scientific">Modestobacter italicus (strain DSM 44449 / CECT 9708 / BC 501)</name>
    <dbReference type="NCBI Taxonomy" id="2732864"/>
    <lineage>
        <taxon>Bacteria</taxon>
        <taxon>Bacillati</taxon>
        <taxon>Actinomycetota</taxon>
        <taxon>Actinomycetes</taxon>
        <taxon>Geodermatophilales</taxon>
        <taxon>Geodermatophilaceae</taxon>
        <taxon>Modestobacter</taxon>
    </lineage>
</organism>
<feature type="transmembrane region" description="Helical" evidence="1">
    <location>
        <begin position="35"/>
        <end position="53"/>
    </location>
</feature>
<evidence type="ECO:0000313" key="3">
    <source>
        <dbReference type="Proteomes" id="UP000006461"/>
    </source>
</evidence>
<evidence type="ECO:0000313" key="2">
    <source>
        <dbReference type="EMBL" id="CCH85539.1"/>
    </source>
</evidence>
<gene>
    <name evidence="2" type="ordered locus">MODMU_0067</name>
</gene>
<dbReference type="EMBL" id="FO203431">
    <property type="protein sequence ID" value="CCH85539.1"/>
    <property type="molecule type" value="Genomic_DNA"/>
</dbReference>
<dbReference type="KEGG" id="mmar:MODMU_0067"/>
<accession>I4EQ76</accession>
<feature type="transmembrane region" description="Helical" evidence="1">
    <location>
        <begin position="90"/>
        <end position="107"/>
    </location>
</feature>
<reference evidence="2 3" key="1">
    <citation type="journal article" date="2012" name="J. Bacteriol.">
        <title>Genome Sequence of Radiation-Resistant Modestobacter marinus Strain BC501, a Representative Actinobacterium That Thrives on Calcareous Stone Surfaces.</title>
        <authorList>
            <person name="Normand P."/>
            <person name="Gury J."/>
            <person name="Pujic P."/>
            <person name="Chouaia B."/>
            <person name="Crotti E."/>
            <person name="Brusetti L."/>
            <person name="Daffonchio D."/>
            <person name="Vacherie B."/>
            <person name="Barbe V."/>
            <person name="Medigue C."/>
            <person name="Calteau A."/>
            <person name="Ghodhbane-Gtari F."/>
            <person name="Essoussi I."/>
            <person name="Nouioui I."/>
            <person name="Abbassi-Ghozzi I."/>
            <person name="Gtari M."/>
        </authorList>
    </citation>
    <scope>NUCLEOTIDE SEQUENCE [LARGE SCALE GENOMIC DNA]</scope>
    <source>
        <strain evidence="3">BC 501</strain>
    </source>
</reference>
<dbReference type="AlphaFoldDB" id="I4EQ76"/>
<protein>
    <submittedName>
        <fullName evidence="2">Integral membrane transporter</fullName>
    </submittedName>
</protein>
<keyword evidence="1" id="KW-0472">Membrane</keyword>